<dbReference type="AlphaFoldDB" id="A0A0J6IE77"/>
<dbReference type="EMBL" id="DS268112">
    <property type="protein sequence ID" value="KMM70062.1"/>
    <property type="molecule type" value="Genomic_DNA"/>
</dbReference>
<reference evidence="3" key="3">
    <citation type="journal article" date="2010" name="Genome Res.">
        <title>Population genomic sequencing of Coccidioides fungi reveals recent hybridization and transposon control.</title>
        <authorList>
            <person name="Neafsey D.E."/>
            <person name="Barker B.M."/>
            <person name="Sharpton T.J."/>
            <person name="Stajich J.E."/>
            <person name="Park D.J."/>
            <person name="Whiston E."/>
            <person name="Hung C.-Y."/>
            <person name="McMahan C."/>
            <person name="White J."/>
            <person name="Sykes S."/>
            <person name="Heiman D."/>
            <person name="Young S."/>
            <person name="Zeng Q."/>
            <person name="Abouelleil A."/>
            <person name="Aftuck L."/>
            <person name="Bessette D."/>
            <person name="Brown A."/>
            <person name="FitzGerald M."/>
            <person name="Lui A."/>
            <person name="Macdonald J.P."/>
            <person name="Priest M."/>
            <person name="Orbach M.J."/>
            <person name="Galgiani J.N."/>
            <person name="Kirkland T.N."/>
            <person name="Cole G.T."/>
            <person name="Birren B.W."/>
            <person name="Henn M.R."/>
            <person name="Taylor J.W."/>
            <person name="Rounsley S.D."/>
        </authorList>
    </citation>
    <scope>NUCLEOTIDE SEQUENCE [LARGE SCALE GENOMIC DNA]</scope>
    <source>
        <strain evidence="3">RMSCC 3488</strain>
    </source>
</reference>
<name>A0A0J6IE77_COCPO</name>
<dbReference type="Proteomes" id="UP000054567">
    <property type="component" value="Unassembled WGS sequence"/>
</dbReference>
<organism evidence="2 3">
    <name type="scientific">Coccidioides posadasii RMSCC 3488</name>
    <dbReference type="NCBI Taxonomy" id="454284"/>
    <lineage>
        <taxon>Eukaryota</taxon>
        <taxon>Fungi</taxon>
        <taxon>Dikarya</taxon>
        <taxon>Ascomycota</taxon>
        <taxon>Pezizomycotina</taxon>
        <taxon>Eurotiomycetes</taxon>
        <taxon>Eurotiomycetidae</taxon>
        <taxon>Onygenales</taxon>
        <taxon>Onygenaceae</taxon>
        <taxon>Coccidioides</taxon>
    </lineage>
</organism>
<accession>A0A0J6IE77</accession>
<reference evidence="2 3" key="1">
    <citation type="submission" date="2007-06" db="EMBL/GenBank/DDBJ databases">
        <title>The Genome Sequence of Coccidioides posadasii RMSCC_3488.</title>
        <authorList>
            <consortium name="Coccidioides Genome Resources Consortium"/>
            <consortium name="The Broad Institute Genome Sequencing Platform"/>
            <person name="Henn M.R."/>
            <person name="Sykes S."/>
            <person name="Young S."/>
            <person name="Jaffe D."/>
            <person name="Berlin A."/>
            <person name="Alvarez P."/>
            <person name="Butler J."/>
            <person name="Gnerre S."/>
            <person name="Grabherr M."/>
            <person name="Mauceli E."/>
            <person name="Brockman W."/>
            <person name="Kodira C."/>
            <person name="Alvarado L."/>
            <person name="Zeng Q."/>
            <person name="Crawford M."/>
            <person name="Antoine C."/>
            <person name="Devon K."/>
            <person name="Galgiani J."/>
            <person name="Orsborn K."/>
            <person name="Lewis M.L."/>
            <person name="Nusbaum C."/>
            <person name="Galagan J."/>
            <person name="Birren B."/>
        </authorList>
    </citation>
    <scope>NUCLEOTIDE SEQUENCE [LARGE SCALE GENOMIC DNA]</scope>
    <source>
        <strain evidence="2 3">RMSCC 3488</strain>
    </source>
</reference>
<protein>
    <submittedName>
        <fullName evidence="2">Uncharacterized protein</fullName>
    </submittedName>
</protein>
<evidence type="ECO:0000313" key="3">
    <source>
        <dbReference type="Proteomes" id="UP000054567"/>
    </source>
</evidence>
<feature type="compositionally biased region" description="Basic residues" evidence="1">
    <location>
        <begin position="58"/>
        <end position="69"/>
    </location>
</feature>
<evidence type="ECO:0000313" key="2">
    <source>
        <dbReference type="EMBL" id="KMM70062.1"/>
    </source>
</evidence>
<sequence length="106" mass="12236">MQYRATKIRQFGCMIQQKNEYLPSFAWCFGGWQPFLKSSSLPKMLKKEGGCKIDHNSRSKRPVAHHLRPGHGVEERGHISKRPTISRQLQSPKHRGILSPTREISK</sequence>
<feature type="region of interest" description="Disordered" evidence="1">
    <location>
        <begin position="53"/>
        <end position="106"/>
    </location>
</feature>
<dbReference type="VEuPathDB" id="FungiDB:CPAG_06374"/>
<reference evidence="3" key="2">
    <citation type="journal article" date="2009" name="Genome Res.">
        <title>Comparative genomic analyses of the human fungal pathogens Coccidioides and their relatives.</title>
        <authorList>
            <person name="Sharpton T.J."/>
            <person name="Stajich J.E."/>
            <person name="Rounsley S.D."/>
            <person name="Gardner M.J."/>
            <person name="Wortman J.R."/>
            <person name="Jordar V.S."/>
            <person name="Maiti R."/>
            <person name="Kodira C.D."/>
            <person name="Neafsey D.E."/>
            <person name="Zeng Q."/>
            <person name="Hung C.-Y."/>
            <person name="McMahan C."/>
            <person name="Muszewska A."/>
            <person name="Grynberg M."/>
            <person name="Mandel M.A."/>
            <person name="Kellner E.M."/>
            <person name="Barker B.M."/>
            <person name="Galgiani J.N."/>
            <person name="Orbach M.J."/>
            <person name="Kirkland T.N."/>
            <person name="Cole G.T."/>
            <person name="Henn M.R."/>
            <person name="Birren B.W."/>
            <person name="Taylor J.W."/>
        </authorList>
    </citation>
    <scope>NUCLEOTIDE SEQUENCE [LARGE SCALE GENOMIC DNA]</scope>
    <source>
        <strain evidence="3">RMSCC 3488</strain>
    </source>
</reference>
<gene>
    <name evidence="2" type="ORF">CPAG_06374</name>
</gene>
<evidence type="ECO:0000256" key="1">
    <source>
        <dbReference type="SAM" id="MobiDB-lite"/>
    </source>
</evidence>
<proteinExistence type="predicted"/>